<dbReference type="PRINTS" id="PR00783">
    <property type="entry name" value="MINTRINSICP"/>
</dbReference>
<dbReference type="AlphaFoldDB" id="A0A1L9PYV8"/>
<protein>
    <recommendedName>
        <fullName evidence="14">Amino acid permease/ SLC12A domain-containing protein</fullName>
    </recommendedName>
</protein>
<dbReference type="RefSeq" id="XP_040672493.1">
    <property type="nucleotide sequence ID" value="XM_040815187.1"/>
</dbReference>
<name>A0A1L9PYV8_ASPVE</name>
<evidence type="ECO:0000313" key="13">
    <source>
        <dbReference type="Proteomes" id="UP000184073"/>
    </source>
</evidence>
<dbReference type="GeneID" id="63730698"/>
<dbReference type="SUPFAM" id="SSF81338">
    <property type="entry name" value="Aquaporin-like"/>
    <property type="match status" value="1"/>
</dbReference>
<feature type="transmembrane region" description="Helical" evidence="11">
    <location>
        <begin position="749"/>
        <end position="772"/>
    </location>
</feature>
<keyword evidence="5" id="KW-0677">Repeat</keyword>
<feature type="compositionally biased region" description="Polar residues" evidence="10">
    <location>
        <begin position="283"/>
        <end position="297"/>
    </location>
</feature>
<evidence type="ECO:0000256" key="6">
    <source>
        <dbReference type="ARBA" id="ARBA00022989"/>
    </source>
</evidence>
<feature type="transmembrane region" description="Helical" evidence="11">
    <location>
        <begin position="37"/>
        <end position="56"/>
    </location>
</feature>
<dbReference type="VEuPathDB" id="FungiDB:ASPVEDRAFT_56293"/>
<sequence>MRVPKVFGGGRGDTPVVRPSQNQLPMLHLADTVRNNFIATAGEFVGTFLFLFFSFAGTQVANTPKPVDGAPPNIPALLYSSLAFGFSLTVNVWAFYRVTGGLFNPAVTLALCLVGGMPAIRGLFVFAAQLIGGIAAAGVVSALFPGDLNVTTRLGGGASISQGLFIEMFLTAQLVFVIIMLAVVKHKSTFLAPVAIGLAFFVTEMIGDYYTGGSLNPSRSLGPDVINRSFPGYHWIYWVGPLLGSLLACGFYYFLRLFSYESVNPGQDFNEWEAKMGPGSWDSMQGRTYSDTTTLNRGVSPRGERNLNNGASSHNHTTPPYPQPQPAVGAEQRATTAMGDVHSPRGAPVAAPDLGDAYDQELLAKMGYKQELRRQYSTVQIFAVAFSIMGLVPSIASTIAFSLPAGPAGMIWGWFTASILIFFVGLAMADMASAMPTAGGLYWWTHYFAGQKWKNPLSFLVGYSNTLGLIGGICSVDYTLSLLILACISIARDGTWSASNGTIYGLYAGLILVHGTCTILASNIMPRIQTLCIYINVAIIIATVVALPAGKVARGGTLNSAHYVFTHVDNTSNWPIGWNFVLAFLAPIWSIGFFDSCVHMSEEAMHAARAVPRGILFSAGSACVLGFLILSVIAAVMDPNVSNTSGTVFGQPMAQRQIYYDALGKKGALGFMAVLILIQFLIGLSLIIAASRQVFAFARDHALPFSPILRKITTYSIVKQQPINAILFLAGICIIFGLLALINSVAANALFSLFVASNYVAWGTPILCRLVWKSRFTPGEFYTGKMFSTGFACVAVAWLAFGLVLSMFPTVKDPGPADMNYTVVLNGFVWLASMLYYVVYARKVFTGPRTTISEGEAPSSSGTEGYEKEAGRAGKSEI</sequence>
<feature type="transmembrane region" description="Helical" evidence="11">
    <location>
        <begin position="190"/>
        <end position="210"/>
    </location>
</feature>
<comment type="similarity">
    <text evidence="2">Belongs to the MIP/aquaporin (TC 1.A.8) family.</text>
</comment>
<feature type="transmembrane region" description="Helical" evidence="11">
    <location>
        <begin position="725"/>
        <end position="743"/>
    </location>
</feature>
<evidence type="ECO:0000256" key="8">
    <source>
        <dbReference type="ARBA" id="ARBA00023180"/>
    </source>
</evidence>
<dbReference type="FunFam" id="1.20.1080.10:FF:000024">
    <property type="entry name" value="MIP aquaporin (Eurofung)"/>
    <property type="match status" value="1"/>
</dbReference>
<accession>A0A1L9PYV8</accession>
<evidence type="ECO:0000256" key="2">
    <source>
        <dbReference type="ARBA" id="ARBA00006175"/>
    </source>
</evidence>
<feature type="transmembrane region" description="Helical" evidence="11">
    <location>
        <begin position="784"/>
        <end position="808"/>
    </location>
</feature>
<dbReference type="PANTHER" id="PTHR45649">
    <property type="entry name" value="AMINO-ACID PERMEASE BAT1"/>
    <property type="match status" value="1"/>
</dbReference>
<dbReference type="Gene3D" id="1.20.1080.10">
    <property type="entry name" value="Glycerol uptake facilitator protein"/>
    <property type="match status" value="1"/>
</dbReference>
<organism evidence="12 13">
    <name type="scientific">Aspergillus versicolor CBS 583.65</name>
    <dbReference type="NCBI Taxonomy" id="1036611"/>
    <lineage>
        <taxon>Eukaryota</taxon>
        <taxon>Fungi</taxon>
        <taxon>Dikarya</taxon>
        <taxon>Ascomycota</taxon>
        <taxon>Pezizomycotina</taxon>
        <taxon>Eurotiomycetes</taxon>
        <taxon>Eurotiomycetidae</taxon>
        <taxon>Eurotiales</taxon>
        <taxon>Aspergillaceae</taxon>
        <taxon>Aspergillus</taxon>
        <taxon>Aspergillus subgen. Nidulantes</taxon>
    </lineage>
</organism>
<dbReference type="Pfam" id="PF13520">
    <property type="entry name" value="AA_permease_2"/>
    <property type="match status" value="1"/>
</dbReference>
<dbReference type="GO" id="GO:0015267">
    <property type="term" value="F:channel activity"/>
    <property type="evidence" value="ECO:0007669"/>
    <property type="project" value="InterPro"/>
</dbReference>
<keyword evidence="6 11" id="KW-1133">Transmembrane helix</keyword>
<dbReference type="Gene3D" id="1.20.1740.10">
    <property type="entry name" value="Amino acid/polyamine transporter I"/>
    <property type="match status" value="1"/>
</dbReference>
<feature type="transmembrane region" description="Helical" evidence="11">
    <location>
        <begin position="820"/>
        <end position="839"/>
    </location>
</feature>
<keyword evidence="8" id="KW-0325">Glycoprotein</keyword>
<feature type="transmembrane region" description="Helical" evidence="11">
    <location>
        <begin position="576"/>
        <end position="594"/>
    </location>
</feature>
<evidence type="ECO:0000256" key="11">
    <source>
        <dbReference type="SAM" id="Phobius"/>
    </source>
</evidence>
<gene>
    <name evidence="12" type="ORF">ASPVEDRAFT_56293</name>
</gene>
<feature type="transmembrane region" description="Helical" evidence="11">
    <location>
        <begin position="102"/>
        <end position="120"/>
    </location>
</feature>
<feature type="transmembrane region" description="Helical" evidence="11">
    <location>
        <begin position="615"/>
        <end position="637"/>
    </location>
</feature>
<keyword evidence="4 11" id="KW-0812">Transmembrane</keyword>
<feature type="transmembrane region" description="Helical" evidence="11">
    <location>
        <begin position="503"/>
        <end position="524"/>
    </location>
</feature>
<comment type="catalytic activity">
    <reaction evidence="9">
        <text>H2O(in) = H2O(out)</text>
        <dbReference type="Rhea" id="RHEA:29667"/>
        <dbReference type="ChEBI" id="CHEBI:15377"/>
    </reaction>
</comment>
<feature type="transmembrane region" description="Helical" evidence="11">
    <location>
        <begin position="164"/>
        <end position="183"/>
    </location>
</feature>
<dbReference type="InterPro" id="IPR000425">
    <property type="entry name" value="MIP"/>
</dbReference>
<comment type="subcellular location">
    <subcellularLocation>
        <location evidence="1">Membrane</location>
        <topology evidence="1">Multi-pass membrane protein</topology>
    </subcellularLocation>
</comment>
<dbReference type="GO" id="GO:0016020">
    <property type="term" value="C:membrane"/>
    <property type="evidence" value="ECO:0007669"/>
    <property type="project" value="UniProtKB-SubCell"/>
</dbReference>
<feature type="transmembrane region" description="Helical" evidence="11">
    <location>
        <begin position="235"/>
        <end position="255"/>
    </location>
</feature>
<evidence type="ECO:0008006" key="14">
    <source>
        <dbReference type="Google" id="ProtNLM"/>
    </source>
</evidence>
<proteinExistence type="inferred from homology"/>
<evidence type="ECO:0000256" key="5">
    <source>
        <dbReference type="ARBA" id="ARBA00022737"/>
    </source>
</evidence>
<keyword evidence="7 11" id="KW-0472">Membrane</keyword>
<evidence type="ECO:0000256" key="3">
    <source>
        <dbReference type="ARBA" id="ARBA00022448"/>
    </source>
</evidence>
<feature type="compositionally biased region" description="Polar residues" evidence="10">
    <location>
        <begin position="852"/>
        <end position="863"/>
    </location>
</feature>
<evidence type="ECO:0000313" key="12">
    <source>
        <dbReference type="EMBL" id="OJJ06731.1"/>
    </source>
</evidence>
<keyword evidence="13" id="KW-1185">Reference proteome</keyword>
<feature type="compositionally biased region" description="Basic and acidic residues" evidence="10">
    <location>
        <begin position="865"/>
        <end position="878"/>
    </location>
</feature>
<dbReference type="Pfam" id="PF00230">
    <property type="entry name" value="MIP"/>
    <property type="match status" value="1"/>
</dbReference>
<feature type="transmembrane region" description="Helical" evidence="11">
    <location>
        <begin position="125"/>
        <end position="144"/>
    </location>
</feature>
<feature type="transmembrane region" description="Helical" evidence="11">
    <location>
        <begin position="531"/>
        <end position="550"/>
    </location>
</feature>
<evidence type="ECO:0000256" key="7">
    <source>
        <dbReference type="ARBA" id="ARBA00023136"/>
    </source>
</evidence>
<dbReference type="Proteomes" id="UP000184073">
    <property type="component" value="Unassembled WGS sequence"/>
</dbReference>
<feature type="transmembrane region" description="Helical" evidence="11">
    <location>
        <begin position="409"/>
        <end position="429"/>
    </location>
</feature>
<reference evidence="13" key="1">
    <citation type="journal article" date="2017" name="Genome Biol.">
        <title>Comparative genomics reveals high biological diversity and specific adaptations in the industrially and medically important fungal genus Aspergillus.</title>
        <authorList>
            <person name="de Vries R.P."/>
            <person name="Riley R."/>
            <person name="Wiebenga A."/>
            <person name="Aguilar-Osorio G."/>
            <person name="Amillis S."/>
            <person name="Uchima C.A."/>
            <person name="Anderluh G."/>
            <person name="Asadollahi M."/>
            <person name="Askin M."/>
            <person name="Barry K."/>
            <person name="Battaglia E."/>
            <person name="Bayram O."/>
            <person name="Benocci T."/>
            <person name="Braus-Stromeyer S.A."/>
            <person name="Caldana C."/>
            <person name="Canovas D."/>
            <person name="Cerqueira G.C."/>
            <person name="Chen F."/>
            <person name="Chen W."/>
            <person name="Choi C."/>
            <person name="Clum A."/>
            <person name="Dos Santos R.A."/>
            <person name="Damasio A.R."/>
            <person name="Diallinas G."/>
            <person name="Emri T."/>
            <person name="Fekete E."/>
            <person name="Flipphi M."/>
            <person name="Freyberg S."/>
            <person name="Gallo A."/>
            <person name="Gournas C."/>
            <person name="Habgood R."/>
            <person name="Hainaut M."/>
            <person name="Harispe M.L."/>
            <person name="Henrissat B."/>
            <person name="Hilden K.S."/>
            <person name="Hope R."/>
            <person name="Hossain A."/>
            <person name="Karabika E."/>
            <person name="Karaffa L."/>
            <person name="Karanyi Z."/>
            <person name="Krasevec N."/>
            <person name="Kuo A."/>
            <person name="Kusch H."/>
            <person name="LaButti K."/>
            <person name="Lagendijk E.L."/>
            <person name="Lapidus A."/>
            <person name="Levasseur A."/>
            <person name="Lindquist E."/>
            <person name="Lipzen A."/>
            <person name="Logrieco A.F."/>
            <person name="MacCabe A."/>
            <person name="Maekelae M.R."/>
            <person name="Malavazi I."/>
            <person name="Melin P."/>
            <person name="Meyer V."/>
            <person name="Mielnichuk N."/>
            <person name="Miskei M."/>
            <person name="Molnar A.P."/>
            <person name="Mule G."/>
            <person name="Ngan C.Y."/>
            <person name="Orejas M."/>
            <person name="Orosz E."/>
            <person name="Ouedraogo J.P."/>
            <person name="Overkamp K.M."/>
            <person name="Park H.-S."/>
            <person name="Perrone G."/>
            <person name="Piumi F."/>
            <person name="Punt P.J."/>
            <person name="Ram A.F."/>
            <person name="Ramon A."/>
            <person name="Rauscher S."/>
            <person name="Record E."/>
            <person name="Riano-Pachon D.M."/>
            <person name="Robert V."/>
            <person name="Roehrig J."/>
            <person name="Ruller R."/>
            <person name="Salamov A."/>
            <person name="Salih N.S."/>
            <person name="Samson R.A."/>
            <person name="Sandor E."/>
            <person name="Sanguinetti M."/>
            <person name="Schuetze T."/>
            <person name="Sepcic K."/>
            <person name="Shelest E."/>
            <person name="Sherlock G."/>
            <person name="Sophianopoulou V."/>
            <person name="Squina F.M."/>
            <person name="Sun H."/>
            <person name="Susca A."/>
            <person name="Todd R.B."/>
            <person name="Tsang A."/>
            <person name="Unkles S.E."/>
            <person name="van de Wiele N."/>
            <person name="van Rossen-Uffink D."/>
            <person name="Oliveira J.V."/>
            <person name="Vesth T.C."/>
            <person name="Visser J."/>
            <person name="Yu J.-H."/>
            <person name="Zhou M."/>
            <person name="Andersen M.R."/>
            <person name="Archer D.B."/>
            <person name="Baker S.E."/>
            <person name="Benoit I."/>
            <person name="Brakhage A.A."/>
            <person name="Braus G.H."/>
            <person name="Fischer R."/>
            <person name="Frisvad J.C."/>
            <person name="Goldman G.H."/>
            <person name="Houbraken J."/>
            <person name="Oakley B."/>
            <person name="Pocsi I."/>
            <person name="Scazzocchio C."/>
            <person name="Seiboth B."/>
            <person name="vanKuyk P.A."/>
            <person name="Wortman J."/>
            <person name="Dyer P.S."/>
            <person name="Grigoriev I.V."/>
        </authorList>
    </citation>
    <scope>NUCLEOTIDE SEQUENCE [LARGE SCALE GENOMIC DNA]</scope>
    <source>
        <strain evidence="13">CBS 583.65</strain>
    </source>
</reference>
<dbReference type="OrthoDB" id="3900342at2759"/>
<feature type="region of interest" description="Disordered" evidence="10">
    <location>
        <begin position="283"/>
        <end position="341"/>
    </location>
</feature>
<dbReference type="STRING" id="1036611.A0A1L9PYV8"/>
<dbReference type="InterPro" id="IPR023271">
    <property type="entry name" value="Aquaporin-like"/>
</dbReference>
<feature type="compositionally biased region" description="Polar residues" evidence="10">
    <location>
        <begin position="306"/>
        <end position="318"/>
    </location>
</feature>
<feature type="transmembrane region" description="Helical" evidence="11">
    <location>
        <begin position="467"/>
        <end position="491"/>
    </location>
</feature>
<evidence type="ECO:0000256" key="1">
    <source>
        <dbReference type="ARBA" id="ARBA00004141"/>
    </source>
</evidence>
<keyword evidence="3" id="KW-0813">Transport</keyword>
<evidence type="ECO:0000256" key="10">
    <source>
        <dbReference type="SAM" id="MobiDB-lite"/>
    </source>
</evidence>
<evidence type="ECO:0000256" key="4">
    <source>
        <dbReference type="ARBA" id="ARBA00022692"/>
    </source>
</evidence>
<dbReference type="PANTHER" id="PTHR45649:SF6">
    <property type="entry name" value="GABA-SPECIFIC PERMEASE"/>
    <property type="match status" value="1"/>
</dbReference>
<feature type="transmembrane region" description="Helical" evidence="11">
    <location>
        <begin position="668"/>
        <end position="689"/>
    </location>
</feature>
<feature type="transmembrane region" description="Helical" evidence="11">
    <location>
        <begin position="379"/>
        <end position="403"/>
    </location>
</feature>
<feature type="region of interest" description="Disordered" evidence="10">
    <location>
        <begin position="852"/>
        <end position="878"/>
    </location>
</feature>
<evidence type="ECO:0000256" key="9">
    <source>
        <dbReference type="ARBA" id="ARBA00034651"/>
    </source>
</evidence>
<dbReference type="InterPro" id="IPR002293">
    <property type="entry name" value="AA/rel_permease1"/>
</dbReference>
<dbReference type="EMBL" id="KV878135">
    <property type="protein sequence ID" value="OJJ06731.1"/>
    <property type="molecule type" value="Genomic_DNA"/>
</dbReference>